<gene>
    <name evidence="3" type="ORF">ACFQPE_20340</name>
</gene>
<keyword evidence="4" id="KW-1185">Reference proteome</keyword>
<accession>A0ABD6AG19</accession>
<dbReference type="PROSITE" id="PS00166">
    <property type="entry name" value="ENOYL_COA_HYDRATASE"/>
    <property type="match status" value="1"/>
</dbReference>
<evidence type="ECO:0000256" key="2">
    <source>
        <dbReference type="RuleBase" id="RU003707"/>
    </source>
</evidence>
<dbReference type="EMBL" id="JBHTBF010000003">
    <property type="protein sequence ID" value="MFC7319122.1"/>
    <property type="molecule type" value="Genomic_DNA"/>
</dbReference>
<dbReference type="InterPro" id="IPR029045">
    <property type="entry name" value="ClpP/crotonase-like_dom_sf"/>
</dbReference>
<dbReference type="InterPro" id="IPR018376">
    <property type="entry name" value="Enoyl-CoA_hyd/isom_CS"/>
</dbReference>
<dbReference type="Pfam" id="PF00378">
    <property type="entry name" value="ECH_1"/>
    <property type="match status" value="1"/>
</dbReference>
<dbReference type="AlphaFoldDB" id="A0ABD6AG19"/>
<dbReference type="Gene3D" id="3.90.226.10">
    <property type="entry name" value="2-enoyl-CoA Hydratase, Chain A, domain 1"/>
    <property type="match status" value="1"/>
</dbReference>
<protein>
    <submittedName>
        <fullName evidence="3">Enoyl-CoA hydratase/isomerase family protein</fullName>
    </submittedName>
</protein>
<reference evidence="3 4" key="1">
    <citation type="journal article" date="2019" name="Int. J. Syst. Evol. Microbiol.">
        <title>The Global Catalogue of Microorganisms (GCM) 10K type strain sequencing project: providing services to taxonomists for standard genome sequencing and annotation.</title>
        <authorList>
            <consortium name="The Broad Institute Genomics Platform"/>
            <consortium name="The Broad Institute Genome Sequencing Center for Infectious Disease"/>
            <person name="Wu L."/>
            <person name="Ma J."/>
        </authorList>
    </citation>
    <scope>NUCLEOTIDE SEQUENCE [LARGE SCALE GENOMIC DNA]</scope>
    <source>
        <strain evidence="3 4">PSR21</strain>
    </source>
</reference>
<comment type="caution">
    <text evidence="3">The sequence shown here is derived from an EMBL/GenBank/DDBJ whole genome shotgun (WGS) entry which is preliminary data.</text>
</comment>
<dbReference type="InterPro" id="IPR001753">
    <property type="entry name" value="Enoyl-CoA_hydra/iso"/>
</dbReference>
<dbReference type="SUPFAM" id="SSF52096">
    <property type="entry name" value="ClpP/crotonase"/>
    <property type="match status" value="1"/>
</dbReference>
<organism evidence="3 4">
    <name type="scientific">Halomarina halobia</name>
    <dbReference type="NCBI Taxonomy" id="3033386"/>
    <lineage>
        <taxon>Archaea</taxon>
        <taxon>Methanobacteriati</taxon>
        <taxon>Methanobacteriota</taxon>
        <taxon>Stenosarchaea group</taxon>
        <taxon>Halobacteria</taxon>
        <taxon>Halobacteriales</taxon>
        <taxon>Natronomonadaceae</taxon>
        <taxon>Halomarina</taxon>
    </lineage>
</organism>
<dbReference type="Proteomes" id="UP001596547">
    <property type="component" value="Unassembled WGS sequence"/>
</dbReference>
<dbReference type="CDD" id="cd06558">
    <property type="entry name" value="crotonase-like"/>
    <property type="match status" value="1"/>
</dbReference>
<evidence type="ECO:0000313" key="4">
    <source>
        <dbReference type="Proteomes" id="UP001596547"/>
    </source>
</evidence>
<dbReference type="RefSeq" id="WP_276306054.1">
    <property type="nucleotide sequence ID" value="NZ_CP119993.1"/>
</dbReference>
<dbReference type="GeneID" id="79317687"/>
<proteinExistence type="inferred from homology"/>
<dbReference type="PANTHER" id="PTHR43802:SF1">
    <property type="entry name" value="IP11341P-RELATED"/>
    <property type="match status" value="1"/>
</dbReference>
<evidence type="ECO:0000313" key="3">
    <source>
        <dbReference type="EMBL" id="MFC7319122.1"/>
    </source>
</evidence>
<sequence length="277" mass="30380">MPDTVKYEVREDATAHITLDRPDKMNALSGTLITELRDGIERAEDDDDVRVVVLTGAGDAAFSAGYDIEPGDNADDPVPTVDSLLDKFEDSTVHVHAIWECNKPVIAAVNGYCLAGGSDIAMACDLVIASEDAQFGYPGLRMAGVPPTLVYPFVMNLHEAKELLFSGKVVDAERAKDLGMVNRVVPDDELFDAVANEVEEIRKMPGNNVRILKHVVNGVAEMQGAKPMFKYSELLDTLGHHTEYGKEYYRIAESEGIEAALEYMNERNKGMENPDSD</sequence>
<evidence type="ECO:0000256" key="1">
    <source>
        <dbReference type="ARBA" id="ARBA00005254"/>
    </source>
</evidence>
<dbReference type="PANTHER" id="PTHR43802">
    <property type="entry name" value="ENOYL-COA HYDRATASE"/>
    <property type="match status" value="1"/>
</dbReference>
<name>A0ABD6AG19_9EURY</name>
<comment type="similarity">
    <text evidence="1 2">Belongs to the enoyl-CoA hydratase/isomerase family.</text>
</comment>